<dbReference type="CDD" id="cd01335">
    <property type="entry name" value="Radical_SAM"/>
    <property type="match status" value="1"/>
</dbReference>
<evidence type="ECO:0000256" key="1">
    <source>
        <dbReference type="ARBA" id="ARBA00001966"/>
    </source>
</evidence>
<comment type="cofactor">
    <cofactor evidence="1">
        <name>[4Fe-4S] cluster</name>
        <dbReference type="ChEBI" id="CHEBI:49883"/>
    </cofactor>
</comment>
<dbReference type="InterPro" id="IPR023885">
    <property type="entry name" value="4Fe4S-binding_SPASM_dom"/>
</dbReference>
<dbReference type="NCBIfam" id="TIGR04085">
    <property type="entry name" value="rSAM_more_4Fe4S"/>
    <property type="match status" value="1"/>
</dbReference>
<dbReference type="PANTHER" id="PTHR43787">
    <property type="entry name" value="FEMO COFACTOR BIOSYNTHESIS PROTEIN NIFB-RELATED"/>
    <property type="match status" value="1"/>
</dbReference>
<keyword evidence="3" id="KW-0949">S-adenosyl-L-methionine</keyword>
<accession>A0ABM9D708</accession>
<dbReference type="EMBL" id="OW150024">
    <property type="protein sequence ID" value="CAH2030158.1"/>
    <property type="molecule type" value="Genomic_DNA"/>
</dbReference>
<dbReference type="InterPro" id="IPR026322">
    <property type="entry name" value="Geopep_mat_rSAM"/>
</dbReference>
<dbReference type="RefSeq" id="WP_305731115.1">
    <property type="nucleotide sequence ID" value="NZ_OW150024.1"/>
</dbReference>
<evidence type="ECO:0000256" key="4">
    <source>
        <dbReference type="ARBA" id="ARBA00022723"/>
    </source>
</evidence>
<evidence type="ECO:0000313" key="8">
    <source>
        <dbReference type="EMBL" id="CAH2030158.1"/>
    </source>
</evidence>
<evidence type="ECO:0000256" key="2">
    <source>
        <dbReference type="ARBA" id="ARBA00022485"/>
    </source>
</evidence>
<dbReference type="SUPFAM" id="SSF102114">
    <property type="entry name" value="Radical SAM enzymes"/>
    <property type="match status" value="1"/>
</dbReference>
<keyword evidence="6" id="KW-0411">Iron-sulfur</keyword>
<evidence type="ECO:0000256" key="5">
    <source>
        <dbReference type="ARBA" id="ARBA00023004"/>
    </source>
</evidence>
<evidence type="ECO:0000259" key="7">
    <source>
        <dbReference type="Pfam" id="PF04055"/>
    </source>
</evidence>
<keyword evidence="2" id="KW-0004">4Fe-4S</keyword>
<evidence type="ECO:0000256" key="3">
    <source>
        <dbReference type="ARBA" id="ARBA00022691"/>
    </source>
</evidence>
<dbReference type="InterPro" id="IPR007197">
    <property type="entry name" value="rSAM"/>
</dbReference>
<dbReference type="InterPro" id="IPR058240">
    <property type="entry name" value="rSAM_sf"/>
</dbReference>
<keyword evidence="5" id="KW-0408">Iron</keyword>
<protein>
    <submittedName>
        <fullName evidence="8">Geopeptide radical SAM maturase</fullName>
    </submittedName>
</protein>
<dbReference type="SFLD" id="SFLDG01067">
    <property type="entry name" value="SPASM/twitch_domain_containing"/>
    <property type="match status" value="1"/>
</dbReference>
<sequence length="429" mass="47709">MHLTPYLKTWPHPEKPERIILLATRRCAALELSTGLWQRLVSGGELSDRELATFTRLGVLVPSREAEQESLRNTFATLDVASRRFEVTATLTLECNLACPYCFEDPFRGKLVMTDATADLLVARLVERMASGLDVLVDFYGGEALVRLELLRRIAGQLQEAAVRNGVTFTFNLFSNGVLLTRPTVETLLPLGLQAVRTTLDGPPDIHNRQRPFVSGRGSFDTILANLAAVHDIVPLKIGGNYSRDTYRRFPELLDHLLIAGVNPAKLRDVSFAAIMPKADGTGLGDHGMTCACTAEPWATEAHLFLRGEIIRRGFPTDRLGPGACMIEFEKDWVVNYNGDIYKCPVFMGDESLRIGTLADGTTDYRQSHNLDLWKNDECLACAYLPLCFGGCRFFSKLKTGGFDAVDCRRPMLDASLEQLVLQDLRLRP</sequence>
<dbReference type="Proteomes" id="UP001295463">
    <property type="component" value="Chromosome"/>
</dbReference>
<evidence type="ECO:0000313" key="9">
    <source>
        <dbReference type="Proteomes" id="UP001295463"/>
    </source>
</evidence>
<keyword evidence="4" id="KW-0479">Metal-binding</keyword>
<dbReference type="NCBIfam" id="TIGR04280">
    <property type="entry name" value="geopep_mat_rSAM"/>
    <property type="match status" value="1"/>
</dbReference>
<evidence type="ECO:0000256" key="6">
    <source>
        <dbReference type="ARBA" id="ARBA00023014"/>
    </source>
</evidence>
<dbReference type="PANTHER" id="PTHR43787:SF3">
    <property type="entry name" value="ARYLSULFATASE REGULATORY PROTEIN"/>
    <property type="match status" value="1"/>
</dbReference>
<organism evidence="8 9">
    <name type="scientific">Trichlorobacter ammonificans</name>
    <dbReference type="NCBI Taxonomy" id="2916410"/>
    <lineage>
        <taxon>Bacteria</taxon>
        <taxon>Pseudomonadati</taxon>
        <taxon>Thermodesulfobacteriota</taxon>
        <taxon>Desulfuromonadia</taxon>
        <taxon>Geobacterales</taxon>
        <taxon>Geobacteraceae</taxon>
        <taxon>Trichlorobacter</taxon>
    </lineage>
</organism>
<dbReference type="Gene3D" id="3.20.20.70">
    <property type="entry name" value="Aldolase class I"/>
    <property type="match status" value="1"/>
</dbReference>
<dbReference type="Pfam" id="PF04055">
    <property type="entry name" value="Radical_SAM"/>
    <property type="match status" value="1"/>
</dbReference>
<gene>
    <name evidence="8" type="ORF">GEAMG1_0336</name>
</gene>
<dbReference type="InterPro" id="IPR013785">
    <property type="entry name" value="Aldolase_TIM"/>
</dbReference>
<name>A0ABM9D708_9BACT</name>
<feature type="domain" description="Radical SAM core" evidence="7">
    <location>
        <begin position="92"/>
        <end position="236"/>
    </location>
</feature>
<keyword evidence="9" id="KW-1185">Reference proteome</keyword>
<reference evidence="8 9" key="1">
    <citation type="submission" date="2022-03" db="EMBL/GenBank/DDBJ databases">
        <authorList>
            <person name="Koch H."/>
        </authorList>
    </citation>
    <scope>NUCLEOTIDE SEQUENCE [LARGE SCALE GENOMIC DNA]</scope>
    <source>
        <strain evidence="8 9">G1</strain>
    </source>
</reference>
<proteinExistence type="predicted"/>
<dbReference type="SFLD" id="SFLDS00029">
    <property type="entry name" value="Radical_SAM"/>
    <property type="match status" value="1"/>
</dbReference>